<feature type="region of interest" description="Disordered" evidence="1">
    <location>
        <begin position="23"/>
        <end position="69"/>
    </location>
</feature>
<keyword evidence="2" id="KW-0732">Signal</keyword>
<feature type="signal peptide" evidence="2">
    <location>
        <begin position="1"/>
        <end position="23"/>
    </location>
</feature>
<dbReference type="Proteomes" id="UP000192656">
    <property type="component" value="Unassembled WGS sequence"/>
</dbReference>
<keyword evidence="4" id="KW-1185">Reference proteome</keyword>
<proteinExistence type="predicted"/>
<dbReference type="AlphaFoldDB" id="A0A1W2E4W0"/>
<evidence type="ECO:0000256" key="1">
    <source>
        <dbReference type="SAM" id="MobiDB-lite"/>
    </source>
</evidence>
<evidence type="ECO:0000313" key="3">
    <source>
        <dbReference type="EMBL" id="SMD04784.1"/>
    </source>
</evidence>
<gene>
    <name evidence="3" type="ORF">SAMN06297251_12126</name>
</gene>
<feature type="chain" id="PRO_5012642073" evidence="2">
    <location>
        <begin position="24"/>
        <end position="69"/>
    </location>
</feature>
<name>A0A1W2E4W0_9HYPH</name>
<organism evidence="3 4">
    <name type="scientific">Fulvimarina manganoxydans</name>
    <dbReference type="NCBI Taxonomy" id="937218"/>
    <lineage>
        <taxon>Bacteria</taxon>
        <taxon>Pseudomonadati</taxon>
        <taxon>Pseudomonadota</taxon>
        <taxon>Alphaproteobacteria</taxon>
        <taxon>Hyphomicrobiales</taxon>
        <taxon>Aurantimonadaceae</taxon>
        <taxon>Fulvimarina</taxon>
    </lineage>
</organism>
<evidence type="ECO:0000256" key="2">
    <source>
        <dbReference type="SAM" id="SignalP"/>
    </source>
</evidence>
<dbReference type="PROSITE" id="PS51257">
    <property type="entry name" value="PROKAR_LIPOPROTEIN"/>
    <property type="match status" value="1"/>
</dbReference>
<dbReference type="EMBL" id="FWXR01000021">
    <property type="protein sequence ID" value="SMD04784.1"/>
    <property type="molecule type" value="Genomic_DNA"/>
</dbReference>
<evidence type="ECO:0000313" key="4">
    <source>
        <dbReference type="Proteomes" id="UP000192656"/>
    </source>
</evidence>
<protein>
    <submittedName>
        <fullName evidence="3">Uncharacterized protein</fullName>
    </submittedName>
</protein>
<dbReference type="RefSeq" id="WP_084411932.1">
    <property type="nucleotide sequence ID" value="NZ_FWXR01000021.1"/>
</dbReference>
<accession>A0A1W2E4W0</accession>
<reference evidence="3 4" key="1">
    <citation type="submission" date="2017-04" db="EMBL/GenBank/DDBJ databases">
        <authorList>
            <person name="Afonso C.L."/>
            <person name="Miller P.J."/>
            <person name="Scott M.A."/>
            <person name="Spackman E."/>
            <person name="Goraichik I."/>
            <person name="Dimitrov K.M."/>
            <person name="Suarez D.L."/>
            <person name="Swayne D.E."/>
        </authorList>
    </citation>
    <scope>NUCLEOTIDE SEQUENCE [LARGE SCALE GENOMIC DNA]</scope>
    <source>
        <strain evidence="3 4">CGMCC 1.10972</strain>
    </source>
</reference>
<sequence length="69" mass="6772">MKFQTLFAASLMSIAALGLSACSDEGEEQATSVGSGDGPTDGAGSSNPALVQGDGEEAGVIKPDAQDVN</sequence>